<protein>
    <recommendedName>
        <fullName evidence="3">DUF3303 domain-containing protein</fullName>
    </recommendedName>
</protein>
<reference evidence="2" key="1">
    <citation type="submission" date="2018-01" db="EMBL/GenBank/DDBJ databases">
        <authorList>
            <person name="Kerou L M."/>
        </authorList>
    </citation>
    <scope>NUCLEOTIDE SEQUENCE [LARGE SCALE GENOMIC DNA]</scope>
    <source>
        <strain evidence="2">SCU2</strain>
    </source>
</reference>
<dbReference type="RefSeq" id="WP_103287733.1">
    <property type="nucleotide sequence ID" value="NZ_LT981265.1"/>
</dbReference>
<dbReference type="Proteomes" id="UP000236248">
    <property type="component" value="Chromosome NCAV"/>
</dbReference>
<organism evidence="1 2">
    <name type="scientific">Candidatus Nitrosocaldus cavascurensis</name>
    <dbReference type="NCBI Taxonomy" id="2058097"/>
    <lineage>
        <taxon>Archaea</taxon>
        <taxon>Nitrososphaerota</taxon>
        <taxon>Nitrososphaeria</taxon>
        <taxon>Candidatus Nitrosocaldales</taxon>
        <taxon>Candidatus Nitrosocaldaceae</taxon>
        <taxon>Candidatus Nitrosocaldus</taxon>
    </lineage>
</organism>
<evidence type="ECO:0000313" key="1">
    <source>
        <dbReference type="EMBL" id="SPC33446.1"/>
    </source>
</evidence>
<dbReference type="InterPro" id="IPR021734">
    <property type="entry name" value="DUF3303"/>
</dbReference>
<dbReference type="GeneID" id="41594351"/>
<proteinExistence type="predicted"/>
<dbReference type="Pfam" id="PF11746">
    <property type="entry name" value="DUF3303"/>
    <property type="match status" value="1"/>
</dbReference>
<sequence>MTTAFLVLYQFKSMSDEEASKASKEWGELKKSIPDGIRLIGEYIHAWGTEYNGFLIFESDDADKFLDWWPGFKDKIRWYVTKTHTIVARKR</sequence>
<evidence type="ECO:0000313" key="2">
    <source>
        <dbReference type="Proteomes" id="UP000236248"/>
    </source>
</evidence>
<accession>A0A2K5AP81</accession>
<dbReference type="EMBL" id="LT981265">
    <property type="protein sequence ID" value="SPC33446.1"/>
    <property type="molecule type" value="Genomic_DNA"/>
</dbReference>
<dbReference type="KEGG" id="ncv:NCAV_0249"/>
<gene>
    <name evidence="1" type="ORF">NCAV_0249</name>
</gene>
<dbReference type="AlphaFoldDB" id="A0A2K5AP81"/>
<keyword evidence="2" id="KW-1185">Reference proteome</keyword>
<name>A0A2K5AP81_9ARCH</name>
<evidence type="ECO:0008006" key="3">
    <source>
        <dbReference type="Google" id="ProtNLM"/>
    </source>
</evidence>